<keyword evidence="4" id="KW-1185">Reference proteome</keyword>
<feature type="region of interest" description="Disordered" evidence="1">
    <location>
        <begin position="303"/>
        <end position="337"/>
    </location>
</feature>
<dbReference type="AlphaFoldDB" id="A0AAD9WPV5"/>
<proteinExistence type="predicted"/>
<feature type="region of interest" description="Disordered" evidence="1">
    <location>
        <begin position="34"/>
        <end position="98"/>
    </location>
</feature>
<protein>
    <submittedName>
        <fullName evidence="3">Uncharacterized protein</fullName>
    </submittedName>
</protein>
<evidence type="ECO:0000256" key="2">
    <source>
        <dbReference type="SAM" id="Phobius"/>
    </source>
</evidence>
<keyword evidence="2" id="KW-1133">Transmembrane helix</keyword>
<evidence type="ECO:0000313" key="4">
    <source>
        <dbReference type="Proteomes" id="UP001280121"/>
    </source>
</evidence>
<feature type="compositionally biased region" description="Polar residues" evidence="1">
    <location>
        <begin position="303"/>
        <end position="312"/>
    </location>
</feature>
<organism evidence="3 4">
    <name type="scientific">Dipteronia dyeriana</name>
    <dbReference type="NCBI Taxonomy" id="168575"/>
    <lineage>
        <taxon>Eukaryota</taxon>
        <taxon>Viridiplantae</taxon>
        <taxon>Streptophyta</taxon>
        <taxon>Embryophyta</taxon>
        <taxon>Tracheophyta</taxon>
        <taxon>Spermatophyta</taxon>
        <taxon>Magnoliopsida</taxon>
        <taxon>eudicotyledons</taxon>
        <taxon>Gunneridae</taxon>
        <taxon>Pentapetalae</taxon>
        <taxon>rosids</taxon>
        <taxon>malvids</taxon>
        <taxon>Sapindales</taxon>
        <taxon>Sapindaceae</taxon>
        <taxon>Hippocastanoideae</taxon>
        <taxon>Acereae</taxon>
        <taxon>Dipteronia</taxon>
    </lineage>
</organism>
<sequence length="369" mass="40898">MLDHVDELELVESVHNNNGSCEVEEANACDLLSKGKGDRLSVSPQLPNEARGASDGMEKPDSSSDSSPQDQREGRIPDVSPEPAQSPASFRRSRSRQRALELRNSAEADRSQLHVDNNTGLFATENTGSEIAPLMLDHVDELELVESVHNNNGSCEVEANLGDLLSKGKGSRKEELISCPLLPGSQPATLFSISDLVPYKNQLLYLKMRSYLLEITQTSQQMDDLIYFNCLFMMLVVSQIVFLSWNLVLHLHKIREIQQFQTLTQPFQSLAMIQRSKSRKQALELRYSAKAAKSCLYIENDTNSQQPSSLRESSCMGDPTSVGRSSQGGKSVDRSISSRELIEEDLSCLRSFGSVGVGSCPQQVWRSNN</sequence>
<evidence type="ECO:0000313" key="3">
    <source>
        <dbReference type="EMBL" id="KAK2638986.1"/>
    </source>
</evidence>
<dbReference type="EMBL" id="JANJYI010000008">
    <property type="protein sequence ID" value="KAK2638986.1"/>
    <property type="molecule type" value="Genomic_DNA"/>
</dbReference>
<reference evidence="3" key="1">
    <citation type="journal article" date="2023" name="Plant J.">
        <title>Genome sequences and population genomics provide insights into the demographic history, inbreeding, and mutation load of two 'living fossil' tree species of Dipteronia.</title>
        <authorList>
            <person name="Feng Y."/>
            <person name="Comes H.P."/>
            <person name="Chen J."/>
            <person name="Zhu S."/>
            <person name="Lu R."/>
            <person name="Zhang X."/>
            <person name="Li P."/>
            <person name="Qiu J."/>
            <person name="Olsen K.M."/>
            <person name="Qiu Y."/>
        </authorList>
    </citation>
    <scope>NUCLEOTIDE SEQUENCE</scope>
    <source>
        <strain evidence="3">KIB01</strain>
    </source>
</reference>
<comment type="caution">
    <text evidence="3">The sequence shown here is derived from an EMBL/GenBank/DDBJ whole genome shotgun (WGS) entry which is preliminary data.</text>
</comment>
<keyword evidence="2" id="KW-0472">Membrane</keyword>
<feature type="transmembrane region" description="Helical" evidence="2">
    <location>
        <begin position="225"/>
        <end position="249"/>
    </location>
</feature>
<gene>
    <name evidence="3" type="ORF">Ddye_026781</name>
</gene>
<dbReference type="Proteomes" id="UP001280121">
    <property type="component" value="Unassembled WGS sequence"/>
</dbReference>
<name>A0AAD9WPV5_9ROSI</name>
<keyword evidence="2" id="KW-0812">Transmembrane</keyword>
<accession>A0AAD9WPV5</accession>
<evidence type="ECO:0000256" key="1">
    <source>
        <dbReference type="SAM" id="MobiDB-lite"/>
    </source>
</evidence>